<organism evidence="2 3">
    <name type="scientific">Rhodopirellula sallentina SM41</name>
    <dbReference type="NCBI Taxonomy" id="1263870"/>
    <lineage>
        <taxon>Bacteria</taxon>
        <taxon>Pseudomonadati</taxon>
        <taxon>Planctomycetota</taxon>
        <taxon>Planctomycetia</taxon>
        <taxon>Pirellulales</taxon>
        <taxon>Pirellulaceae</taxon>
        <taxon>Rhodopirellula</taxon>
    </lineage>
</organism>
<dbReference type="OrthoDB" id="1804072at2"/>
<dbReference type="GO" id="GO:0005524">
    <property type="term" value="F:ATP binding"/>
    <property type="evidence" value="ECO:0007669"/>
    <property type="project" value="InterPro"/>
</dbReference>
<proteinExistence type="predicted"/>
<evidence type="ECO:0000313" key="3">
    <source>
        <dbReference type="Proteomes" id="UP000011885"/>
    </source>
</evidence>
<protein>
    <submittedName>
        <fullName evidence="2">Protein containing ATP-grasp fold, DUF201-type</fullName>
    </submittedName>
</protein>
<dbReference type="SUPFAM" id="SSF56059">
    <property type="entry name" value="Glutathione synthetase ATP-binding domain-like"/>
    <property type="match status" value="1"/>
</dbReference>
<dbReference type="Gene3D" id="3.30.470.20">
    <property type="entry name" value="ATP-grasp fold, B domain"/>
    <property type="match status" value="1"/>
</dbReference>
<dbReference type="EMBL" id="ANOH01000007">
    <property type="protein sequence ID" value="EMI58435.1"/>
    <property type="molecule type" value="Genomic_DNA"/>
</dbReference>
<feature type="domain" description="ATP-grasp fold PylC-type" evidence="1">
    <location>
        <begin position="133"/>
        <end position="280"/>
    </location>
</feature>
<dbReference type="GO" id="GO:0046872">
    <property type="term" value="F:metal ion binding"/>
    <property type="evidence" value="ECO:0007669"/>
    <property type="project" value="InterPro"/>
</dbReference>
<dbReference type="PATRIC" id="fig|1263870.3.peg.122"/>
<name>M5UAI5_9BACT</name>
<evidence type="ECO:0000259" key="1">
    <source>
        <dbReference type="Pfam" id="PF02655"/>
    </source>
</evidence>
<sequence>MQNETVTNPPNLANQVDDFPTLTLFRHRILLLGASIRWAAQSASRHYPVVGMDLFGDQDTHEACHRFRRISPLEQSDRPRLQLAAERFARQENAFPLRVGGLPPEPKLSLRQTESLAHQFGFSFPETHTTEEFFTPRNNHLQSAVRQQPSRWLLKQAESSGGLGVQTRKSIDIDRPPANAFLQRRVDGRSYGLVAFSAGSTVRLLGITRSTHVRIGSLPFVYAGSRSISFEEYPDFDRMQSLAHAVAETRQLHGLFNLDFIRDRHDRWWLLEVNERPSASCEVIEKIAQHALRPNNSASLMSLHIAAQPTIRKHINVGPSPDRFPPLSNESNPSRAQIVKRIVYSSRGGHVYLSRMQSVETAMQREMDCESSEIQIADRPAEGTPIRRGHPVATLLIASTESSRDIAARVKTLTRAVQSCVAPNEPS</sequence>
<reference evidence="2 3" key="1">
    <citation type="journal article" date="2013" name="Mar. Genomics">
        <title>Expression of sulfatases in Rhodopirellula baltica and the diversity of sulfatases in the genus Rhodopirellula.</title>
        <authorList>
            <person name="Wegner C.E."/>
            <person name="Richter-Heitmann T."/>
            <person name="Klindworth A."/>
            <person name="Klockow C."/>
            <person name="Richter M."/>
            <person name="Achstetter T."/>
            <person name="Glockner F.O."/>
            <person name="Harder J."/>
        </authorList>
    </citation>
    <scope>NUCLEOTIDE SEQUENCE [LARGE SCALE GENOMIC DNA]</scope>
    <source>
        <strain evidence="2 3">SM41</strain>
    </source>
</reference>
<keyword evidence="3" id="KW-1185">Reference proteome</keyword>
<comment type="caution">
    <text evidence="2">The sequence shown here is derived from an EMBL/GenBank/DDBJ whole genome shotgun (WGS) entry which is preliminary data.</text>
</comment>
<gene>
    <name evidence="2" type="ORF">RSSM_00110</name>
</gene>
<dbReference type="RefSeq" id="WP_008673231.1">
    <property type="nucleotide sequence ID" value="NZ_ANOH01000007.1"/>
</dbReference>
<accession>M5UAI5</accession>
<evidence type="ECO:0000313" key="2">
    <source>
        <dbReference type="EMBL" id="EMI58435.1"/>
    </source>
</evidence>
<dbReference type="AlphaFoldDB" id="M5UAI5"/>
<dbReference type="Pfam" id="PF02655">
    <property type="entry name" value="ATP-grasp_3"/>
    <property type="match status" value="1"/>
</dbReference>
<dbReference type="InterPro" id="IPR003806">
    <property type="entry name" value="ATP-grasp_PylC-type"/>
</dbReference>
<dbReference type="Proteomes" id="UP000011885">
    <property type="component" value="Unassembled WGS sequence"/>
</dbReference>